<proteinExistence type="predicted"/>
<protein>
    <submittedName>
        <fullName evidence="1">Uncharacterized conserved protein</fullName>
    </submittedName>
</protein>
<dbReference type="AlphaFoldDB" id="A0A378HZG4"/>
<keyword evidence="2" id="KW-1185">Reference proteome</keyword>
<evidence type="ECO:0000313" key="2">
    <source>
        <dbReference type="Proteomes" id="UP000254968"/>
    </source>
</evidence>
<accession>A0A378HZG4</accession>
<organism evidence="1 2">
    <name type="scientific">Legionella beliardensis</name>
    <dbReference type="NCBI Taxonomy" id="91822"/>
    <lineage>
        <taxon>Bacteria</taxon>
        <taxon>Pseudomonadati</taxon>
        <taxon>Pseudomonadota</taxon>
        <taxon>Gammaproteobacteria</taxon>
        <taxon>Legionellales</taxon>
        <taxon>Legionellaceae</taxon>
        <taxon>Legionella</taxon>
    </lineage>
</organism>
<evidence type="ECO:0000313" key="1">
    <source>
        <dbReference type="EMBL" id="STX27686.1"/>
    </source>
</evidence>
<sequence length="103" mass="12111">MNLDYSYNKVDDLNLDVVKTKLAMTNQDGGYEWPEDAINMAIDAYRAFLKQALKNRFNNIDCILQPEPLADIVWHTHILFTQKYHQDCNVIFGEYLHHQPKII</sequence>
<dbReference type="Proteomes" id="UP000254968">
    <property type="component" value="Unassembled WGS sequence"/>
</dbReference>
<gene>
    <name evidence="1" type="ORF">NCTC13315_00193</name>
</gene>
<name>A0A378HZG4_9GAMM</name>
<dbReference type="EMBL" id="UGNV01000001">
    <property type="protein sequence ID" value="STX27686.1"/>
    <property type="molecule type" value="Genomic_DNA"/>
</dbReference>
<reference evidence="1 2" key="1">
    <citation type="submission" date="2018-06" db="EMBL/GenBank/DDBJ databases">
        <authorList>
            <consortium name="Pathogen Informatics"/>
            <person name="Doyle S."/>
        </authorList>
    </citation>
    <scope>NUCLEOTIDE SEQUENCE [LARGE SCALE GENOMIC DNA]</scope>
    <source>
        <strain evidence="1 2">NCTC13315</strain>
    </source>
</reference>